<keyword evidence="1" id="KW-0812">Transmembrane</keyword>
<comment type="caution">
    <text evidence="2">The sequence shown here is derived from an EMBL/GenBank/DDBJ whole genome shotgun (WGS) entry which is preliminary data.</text>
</comment>
<dbReference type="RefSeq" id="WP_141844250.1">
    <property type="nucleotide sequence ID" value="NZ_VFPM01000002.1"/>
</dbReference>
<proteinExistence type="predicted"/>
<keyword evidence="1" id="KW-0472">Membrane</keyword>
<keyword evidence="3" id="KW-1185">Reference proteome</keyword>
<reference evidence="2 3" key="1">
    <citation type="submission" date="2019-06" db="EMBL/GenBank/DDBJ databases">
        <title>Genome sequencing of plant associated microbes to promote plant fitness in Sorghum bicolor and Oryza sativa.</title>
        <authorList>
            <person name="Coleman-Derr D."/>
        </authorList>
    </citation>
    <scope>NUCLEOTIDE SEQUENCE [LARGE SCALE GENOMIC DNA]</scope>
    <source>
        <strain evidence="2 3">KV-663</strain>
    </source>
</reference>
<feature type="transmembrane region" description="Helical" evidence="1">
    <location>
        <begin position="26"/>
        <end position="44"/>
    </location>
</feature>
<sequence>MTAPGSSAPPPAAPASRYSLGSMPNMLRSLLVIGFFLLVLVAIVPRMSEVERPAVDAAGKASSVAAQTRWPIEMPTGLGSGWVPTTATYAPGTDKVPTFTTVWKTPAGGDIAFKQAAAPSDTWLSTSVTDNPMAGTVAVGGRTVERYAGGRTAQVSYVVRPSASGGLTLVATTNASEDELKTFVAALKPVTPTAP</sequence>
<accession>A0A543HUW3</accession>
<organism evidence="2 3">
    <name type="scientific">Humibacillus xanthopallidus</name>
    <dbReference type="NCBI Taxonomy" id="412689"/>
    <lineage>
        <taxon>Bacteria</taxon>
        <taxon>Bacillati</taxon>
        <taxon>Actinomycetota</taxon>
        <taxon>Actinomycetes</taxon>
        <taxon>Micrococcales</taxon>
        <taxon>Intrasporangiaceae</taxon>
        <taxon>Humibacillus</taxon>
    </lineage>
</organism>
<gene>
    <name evidence="2" type="ORF">FBY41_2169</name>
</gene>
<dbReference type="Proteomes" id="UP000316747">
    <property type="component" value="Unassembled WGS sequence"/>
</dbReference>
<name>A0A543HUW3_9MICO</name>
<dbReference type="OrthoDB" id="5146801at2"/>
<evidence type="ECO:0000313" key="3">
    <source>
        <dbReference type="Proteomes" id="UP000316747"/>
    </source>
</evidence>
<keyword evidence="1" id="KW-1133">Transmembrane helix</keyword>
<evidence type="ECO:0000313" key="2">
    <source>
        <dbReference type="EMBL" id="TQM62141.1"/>
    </source>
</evidence>
<dbReference type="AlphaFoldDB" id="A0A543HUW3"/>
<evidence type="ECO:0000256" key="1">
    <source>
        <dbReference type="SAM" id="Phobius"/>
    </source>
</evidence>
<dbReference type="Pfam" id="PF14030">
    <property type="entry name" value="DUF4245"/>
    <property type="match status" value="1"/>
</dbReference>
<dbReference type="EMBL" id="VFPM01000002">
    <property type="protein sequence ID" value="TQM62141.1"/>
    <property type="molecule type" value="Genomic_DNA"/>
</dbReference>
<dbReference type="InterPro" id="IPR025339">
    <property type="entry name" value="DUF4245"/>
</dbReference>
<protein>
    <submittedName>
        <fullName evidence="2">Uncharacterized protein DUF4245</fullName>
    </submittedName>
</protein>